<dbReference type="InterPro" id="IPR036869">
    <property type="entry name" value="J_dom_sf"/>
</dbReference>
<dbReference type="InterPro" id="IPR001623">
    <property type="entry name" value="DnaJ_domain"/>
</dbReference>
<dbReference type="InterPro" id="IPR018253">
    <property type="entry name" value="DnaJ_domain_CS"/>
</dbReference>
<dbReference type="Gene3D" id="1.10.287.110">
    <property type="entry name" value="DnaJ domain"/>
    <property type="match status" value="1"/>
</dbReference>
<sequence length="389" mass="43451">MRDQGYFLTPFDLRENLCGPEKDTLVSHERPRLHQRSAERCCSAAVATGVVARVAQPASSPAGAWRQPRRNPVGDRARSAAVERASRTVRVRWTCVHQLRIQILGASSDPWYRMATKEASAGARPVSGPASGSTRPPQADLGHVSEAASASGPRRDGTLLQSGENSSAVSSEKVSKPSSALAVGAFLIFGAYAAGVVGFRYSRFAVGKEIHRGWGNYQRYSRERLEREILERLQRAAQHNWAEKEARRREAFMAAEERARRELFRRYLEWERRFRGGVQSEAFSREEQPETPPRAAPGTHYATLGVSPSATSSEIRKAYLERAKALHPDSQHSTLREAVQGSADADRKRPLTAEERHSAFQKVVEAYQVLSNPESRRKYDSDVLSSWRR</sequence>
<dbReference type="EMBL" id="AP006500">
    <property type="protein sequence ID" value="BAM82446.1"/>
    <property type="molecule type" value="Genomic_DNA"/>
</dbReference>
<dbReference type="PROSITE" id="PS50076">
    <property type="entry name" value="DNAJ_2"/>
    <property type="match status" value="1"/>
</dbReference>
<reference evidence="4 5" key="2">
    <citation type="journal article" date="2007" name="BMC Biol.">
        <title>A 100%-complete sequence reveals unusually simple genomic features in the hot-spring red alga Cyanidioschyzon merolae.</title>
        <authorList>
            <person name="Nozaki H."/>
            <person name="Takano H."/>
            <person name="Misumi O."/>
            <person name="Terasawa K."/>
            <person name="Matsuzaki M."/>
            <person name="Maruyama S."/>
            <person name="Nishida K."/>
            <person name="Yagisawa F."/>
            <person name="Yoshida Y."/>
            <person name="Fujiwara T."/>
            <person name="Takio S."/>
            <person name="Tamura K."/>
            <person name="Chung S.J."/>
            <person name="Nakamura S."/>
            <person name="Kuroiwa H."/>
            <person name="Tanaka K."/>
            <person name="Sato N."/>
            <person name="Kuroiwa T."/>
        </authorList>
    </citation>
    <scope>NUCLEOTIDE SEQUENCE [LARGE SCALE GENOMIC DNA]</scope>
    <source>
        <strain evidence="4 5">10D</strain>
    </source>
</reference>
<dbReference type="AlphaFoldDB" id="M1UWA5"/>
<protein>
    <submittedName>
        <fullName evidence="4">Similar to dnaJ-like protein Jem1p</fullName>
    </submittedName>
</protein>
<feature type="region of interest" description="Disordered" evidence="1">
    <location>
        <begin position="121"/>
        <end position="174"/>
    </location>
</feature>
<name>M1UWA5_CYAM1</name>
<dbReference type="CDD" id="cd06257">
    <property type="entry name" value="DnaJ"/>
    <property type="match status" value="1"/>
</dbReference>
<dbReference type="PRINTS" id="PR00625">
    <property type="entry name" value="JDOMAIN"/>
</dbReference>
<keyword evidence="5" id="KW-1185">Reference proteome</keyword>
<dbReference type="Proteomes" id="UP000007014">
    <property type="component" value="Chromosome 18"/>
</dbReference>
<keyword evidence="2" id="KW-1133">Transmembrane helix</keyword>
<dbReference type="SMART" id="SM00271">
    <property type="entry name" value="DnaJ"/>
    <property type="match status" value="1"/>
</dbReference>
<evidence type="ECO:0000259" key="3">
    <source>
        <dbReference type="PROSITE" id="PS50076"/>
    </source>
</evidence>
<dbReference type="GeneID" id="16996707"/>
<dbReference type="RefSeq" id="XP_005538482.1">
    <property type="nucleotide sequence ID" value="XM_005538425.1"/>
</dbReference>
<dbReference type="Pfam" id="PF00226">
    <property type="entry name" value="DnaJ"/>
    <property type="match status" value="1"/>
</dbReference>
<gene>
    <name evidence="4" type="ORF">CYME_CMR211C</name>
</gene>
<dbReference type="HOGENOM" id="CLU_710521_0_0_1"/>
<evidence type="ECO:0000313" key="5">
    <source>
        <dbReference type="Proteomes" id="UP000007014"/>
    </source>
</evidence>
<reference evidence="4 5" key="1">
    <citation type="journal article" date="2004" name="Nature">
        <title>Genome sequence of the ultrasmall unicellular red alga Cyanidioschyzon merolae 10D.</title>
        <authorList>
            <person name="Matsuzaki M."/>
            <person name="Misumi O."/>
            <person name="Shin-i T."/>
            <person name="Maruyama S."/>
            <person name="Takahara M."/>
            <person name="Miyagishima S."/>
            <person name="Mori T."/>
            <person name="Nishida K."/>
            <person name="Yagisawa F."/>
            <person name="Nishida K."/>
            <person name="Yoshida Y."/>
            <person name="Nishimura Y."/>
            <person name="Nakao S."/>
            <person name="Kobayashi T."/>
            <person name="Momoyama Y."/>
            <person name="Higashiyama T."/>
            <person name="Minoda A."/>
            <person name="Sano M."/>
            <person name="Nomoto H."/>
            <person name="Oishi K."/>
            <person name="Hayashi H."/>
            <person name="Ohta F."/>
            <person name="Nishizaka S."/>
            <person name="Haga S."/>
            <person name="Miura S."/>
            <person name="Morishita T."/>
            <person name="Kabeya Y."/>
            <person name="Terasawa K."/>
            <person name="Suzuki Y."/>
            <person name="Ishii Y."/>
            <person name="Asakawa S."/>
            <person name="Takano H."/>
            <person name="Ohta N."/>
            <person name="Kuroiwa H."/>
            <person name="Tanaka K."/>
            <person name="Shimizu N."/>
            <person name="Sugano S."/>
            <person name="Sato N."/>
            <person name="Nozaki H."/>
            <person name="Ogasawara N."/>
            <person name="Kohara Y."/>
            <person name="Kuroiwa T."/>
        </authorList>
    </citation>
    <scope>NUCLEOTIDE SEQUENCE [LARGE SCALE GENOMIC DNA]</scope>
    <source>
        <strain evidence="4 5">10D</strain>
    </source>
</reference>
<dbReference type="OrthoDB" id="2768at2759"/>
<dbReference type="KEGG" id="cme:CYME_CMR211C"/>
<keyword evidence="2" id="KW-0472">Membrane</keyword>
<proteinExistence type="predicted"/>
<dbReference type="STRING" id="280699.M1UWA5"/>
<keyword evidence="2" id="KW-0812">Transmembrane</keyword>
<dbReference type="InterPro" id="IPR052763">
    <property type="entry name" value="DnaJ_C4"/>
</dbReference>
<evidence type="ECO:0000313" key="4">
    <source>
        <dbReference type="EMBL" id="BAM82446.1"/>
    </source>
</evidence>
<feature type="region of interest" description="Disordered" evidence="1">
    <location>
        <begin position="59"/>
        <end position="83"/>
    </location>
</feature>
<dbReference type="PROSITE" id="PS00636">
    <property type="entry name" value="DNAJ_1"/>
    <property type="match status" value="1"/>
</dbReference>
<evidence type="ECO:0000256" key="2">
    <source>
        <dbReference type="SAM" id="Phobius"/>
    </source>
</evidence>
<feature type="compositionally biased region" description="Polar residues" evidence="1">
    <location>
        <begin position="159"/>
        <end position="174"/>
    </location>
</feature>
<evidence type="ECO:0000256" key="1">
    <source>
        <dbReference type="SAM" id="MobiDB-lite"/>
    </source>
</evidence>
<dbReference type="PANTHER" id="PTHR44825">
    <property type="match status" value="1"/>
</dbReference>
<feature type="transmembrane region" description="Helical" evidence="2">
    <location>
        <begin position="180"/>
        <end position="202"/>
    </location>
</feature>
<dbReference type="SUPFAM" id="SSF46565">
    <property type="entry name" value="Chaperone J-domain"/>
    <property type="match status" value="1"/>
</dbReference>
<dbReference type="Gramene" id="CMR211CT">
    <property type="protein sequence ID" value="CMR211CT"/>
    <property type="gene ID" value="CMR211C"/>
</dbReference>
<feature type="compositionally biased region" description="Basic and acidic residues" evidence="1">
    <location>
        <begin position="344"/>
        <end position="357"/>
    </location>
</feature>
<dbReference type="PANTHER" id="PTHR44825:SF1">
    <property type="entry name" value="DNAJ HOMOLOG SUBFAMILY C MEMBER 4"/>
    <property type="match status" value="1"/>
</dbReference>
<feature type="domain" description="J" evidence="3">
    <location>
        <begin position="299"/>
        <end position="383"/>
    </location>
</feature>
<accession>M1UWA5</accession>
<feature type="region of interest" description="Disordered" evidence="1">
    <location>
        <begin position="281"/>
        <end position="308"/>
    </location>
</feature>
<feature type="region of interest" description="Disordered" evidence="1">
    <location>
        <begin position="325"/>
        <end position="357"/>
    </location>
</feature>
<organism evidence="4 5">
    <name type="scientific">Cyanidioschyzon merolae (strain NIES-3377 / 10D)</name>
    <name type="common">Unicellular red alga</name>
    <dbReference type="NCBI Taxonomy" id="280699"/>
    <lineage>
        <taxon>Eukaryota</taxon>
        <taxon>Rhodophyta</taxon>
        <taxon>Bangiophyceae</taxon>
        <taxon>Cyanidiales</taxon>
        <taxon>Cyanidiaceae</taxon>
        <taxon>Cyanidioschyzon</taxon>
    </lineage>
</organism>